<comment type="caution">
    <text evidence="1">The sequence shown here is derived from an EMBL/GenBank/DDBJ whole genome shotgun (WGS) entry which is preliminary data.</text>
</comment>
<evidence type="ECO:0000313" key="2">
    <source>
        <dbReference type="Proteomes" id="UP000825935"/>
    </source>
</evidence>
<accession>A0A8T2SL81</accession>
<dbReference type="AlphaFoldDB" id="A0A8T2SL81"/>
<dbReference type="EMBL" id="CM035424">
    <property type="protein sequence ID" value="KAH7351593.1"/>
    <property type="molecule type" value="Genomic_DNA"/>
</dbReference>
<organism evidence="1 2">
    <name type="scientific">Ceratopteris richardii</name>
    <name type="common">Triangle waterfern</name>
    <dbReference type="NCBI Taxonomy" id="49495"/>
    <lineage>
        <taxon>Eukaryota</taxon>
        <taxon>Viridiplantae</taxon>
        <taxon>Streptophyta</taxon>
        <taxon>Embryophyta</taxon>
        <taxon>Tracheophyta</taxon>
        <taxon>Polypodiopsida</taxon>
        <taxon>Polypodiidae</taxon>
        <taxon>Polypodiales</taxon>
        <taxon>Pteridineae</taxon>
        <taxon>Pteridaceae</taxon>
        <taxon>Parkerioideae</taxon>
        <taxon>Ceratopteris</taxon>
    </lineage>
</organism>
<dbReference type="Proteomes" id="UP000825935">
    <property type="component" value="Chromosome 19"/>
</dbReference>
<gene>
    <name evidence="1" type="ORF">KP509_19G004700</name>
</gene>
<sequence>MASGTNVRSIGVLNIGTSIECSKCLPLHCMQTYCHQSCDSLDD</sequence>
<proteinExistence type="predicted"/>
<keyword evidence="2" id="KW-1185">Reference proteome</keyword>
<evidence type="ECO:0000313" key="1">
    <source>
        <dbReference type="EMBL" id="KAH7351593.1"/>
    </source>
</evidence>
<protein>
    <submittedName>
        <fullName evidence="1">Uncharacterized protein</fullName>
    </submittedName>
</protein>
<name>A0A8T2SL81_CERRI</name>
<reference evidence="1" key="1">
    <citation type="submission" date="2021-08" db="EMBL/GenBank/DDBJ databases">
        <title>WGS assembly of Ceratopteris richardii.</title>
        <authorList>
            <person name="Marchant D.B."/>
            <person name="Chen G."/>
            <person name="Jenkins J."/>
            <person name="Shu S."/>
            <person name="Leebens-Mack J."/>
            <person name="Grimwood J."/>
            <person name="Schmutz J."/>
            <person name="Soltis P."/>
            <person name="Soltis D."/>
            <person name="Chen Z.-H."/>
        </authorList>
    </citation>
    <scope>NUCLEOTIDE SEQUENCE</scope>
    <source>
        <strain evidence="1">Whitten #5841</strain>
        <tissue evidence="1">Leaf</tissue>
    </source>
</reference>